<dbReference type="NCBIfam" id="TIGR00174">
    <property type="entry name" value="miaA"/>
    <property type="match status" value="1"/>
</dbReference>
<evidence type="ECO:0000256" key="2">
    <source>
        <dbReference type="ARBA" id="ARBA00003213"/>
    </source>
</evidence>
<sequence length="317" mass="34894">MTPRPILCLTGPTAAGKSAATLALARRWPIEIINVDSATIYRGMDIGTAKPSAEERERVPQHLLDIRDPAQNYSAADFRADALRLIDAIHERGRMPVLAGGTMLYFKALREGLDDLPSADPALRTELERRAADAGWPAMHQELARLDPVTAARLAPNDSQRIQRALEVCLVSGQPMSALLQRAARQRAQSGGAPQTQRYVTISLEPSDRSALHARIAQRFDLMLAQGLIDEVRALRARGDLHAGLPSVRCVGYRQMWSYLEGEMDLEEARASGIAATRQLAKRQLTWLRAQPDRMVVDCLAPDAADQVIRAWAEVLG</sequence>
<dbReference type="GO" id="GO:0052381">
    <property type="term" value="F:tRNA dimethylallyltransferase activity"/>
    <property type="evidence" value="ECO:0007669"/>
    <property type="project" value="UniProtKB-UniRule"/>
</dbReference>
<dbReference type="PANTHER" id="PTHR11088:SF60">
    <property type="entry name" value="TRNA DIMETHYLALLYLTRANSFERASE"/>
    <property type="match status" value="1"/>
</dbReference>
<dbReference type="SUPFAM" id="SSF52540">
    <property type="entry name" value="P-loop containing nucleoside triphosphate hydrolases"/>
    <property type="match status" value="1"/>
</dbReference>
<organism evidence="14 15">
    <name type="scientific">Bordetella genomosp. 9</name>
    <dbReference type="NCBI Taxonomy" id="1416803"/>
    <lineage>
        <taxon>Bacteria</taxon>
        <taxon>Pseudomonadati</taxon>
        <taxon>Pseudomonadota</taxon>
        <taxon>Betaproteobacteria</taxon>
        <taxon>Burkholderiales</taxon>
        <taxon>Alcaligenaceae</taxon>
        <taxon>Bordetella</taxon>
    </lineage>
</organism>
<keyword evidence="4 10" id="KW-0808">Transferase</keyword>
<dbReference type="EMBL" id="CP021109">
    <property type="protein sequence ID" value="ARP87593.1"/>
    <property type="molecule type" value="Genomic_DNA"/>
</dbReference>
<evidence type="ECO:0000256" key="3">
    <source>
        <dbReference type="ARBA" id="ARBA00005842"/>
    </source>
</evidence>
<evidence type="ECO:0000256" key="12">
    <source>
        <dbReference type="RuleBase" id="RU003784"/>
    </source>
</evidence>
<name>A0A1W6Z444_9BORD</name>
<dbReference type="InterPro" id="IPR018022">
    <property type="entry name" value="IPT"/>
</dbReference>
<proteinExistence type="inferred from homology"/>
<dbReference type="AlphaFoldDB" id="A0A1W6Z444"/>
<dbReference type="Pfam" id="PF01715">
    <property type="entry name" value="IPPT"/>
    <property type="match status" value="1"/>
</dbReference>
<feature type="site" description="Interaction with substrate tRNA" evidence="10">
    <location>
        <position position="102"/>
    </location>
</feature>
<dbReference type="FunFam" id="1.10.20.140:FF:000001">
    <property type="entry name" value="tRNA dimethylallyltransferase"/>
    <property type="match status" value="1"/>
</dbReference>
<comment type="caution">
    <text evidence="10">Lacks conserved residue(s) required for the propagation of feature annotation.</text>
</comment>
<dbReference type="Gene3D" id="1.10.20.140">
    <property type="match status" value="1"/>
</dbReference>
<dbReference type="Gene3D" id="3.40.50.300">
    <property type="entry name" value="P-loop containing nucleotide triphosphate hydrolases"/>
    <property type="match status" value="1"/>
</dbReference>
<evidence type="ECO:0000256" key="13">
    <source>
        <dbReference type="RuleBase" id="RU003785"/>
    </source>
</evidence>
<dbReference type="RefSeq" id="WP_086072962.1">
    <property type="nucleotide sequence ID" value="NZ_CP021109.1"/>
</dbReference>
<comment type="function">
    <text evidence="2 10 12">Catalyzes the transfer of a dimethylallyl group onto the adenine at position 37 in tRNAs that read codons beginning with uridine, leading to the formation of N6-(dimethylallyl)adenosine (i(6)A).</text>
</comment>
<reference evidence="14 15" key="1">
    <citation type="submission" date="2017-05" db="EMBL/GenBank/DDBJ databases">
        <title>Complete and WGS of Bordetella genogroups.</title>
        <authorList>
            <person name="Spilker T."/>
            <person name="LiPuma J."/>
        </authorList>
    </citation>
    <scope>NUCLEOTIDE SEQUENCE [LARGE SCALE GENOMIC DNA]</scope>
    <source>
        <strain evidence="14 15">AU17164</strain>
    </source>
</reference>
<evidence type="ECO:0000313" key="14">
    <source>
        <dbReference type="EMBL" id="ARP87593.1"/>
    </source>
</evidence>
<dbReference type="EC" id="2.5.1.75" evidence="10"/>
<dbReference type="InterPro" id="IPR027417">
    <property type="entry name" value="P-loop_NTPase"/>
</dbReference>
<evidence type="ECO:0000256" key="4">
    <source>
        <dbReference type="ARBA" id="ARBA00022679"/>
    </source>
</evidence>
<evidence type="ECO:0000256" key="10">
    <source>
        <dbReference type="HAMAP-Rule" id="MF_00185"/>
    </source>
</evidence>
<keyword evidence="15" id="KW-1185">Reference proteome</keyword>
<feature type="region of interest" description="Interaction with substrate tRNA" evidence="10">
    <location>
        <begin position="249"/>
        <end position="254"/>
    </location>
</feature>
<dbReference type="GO" id="GO:0005524">
    <property type="term" value="F:ATP binding"/>
    <property type="evidence" value="ECO:0007669"/>
    <property type="project" value="UniProtKB-UniRule"/>
</dbReference>
<protein>
    <recommendedName>
        <fullName evidence="10">tRNA dimethylallyltransferase</fullName>
        <ecNumber evidence="10">2.5.1.75</ecNumber>
    </recommendedName>
    <alternativeName>
        <fullName evidence="10">Dimethylallyl diphosphate:tRNA dimethylallyltransferase</fullName>
        <shortName evidence="10">DMAPP:tRNA dimethylallyltransferase</shortName>
        <shortName evidence="10">DMATase</shortName>
    </alternativeName>
    <alternativeName>
        <fullName evidence="10">Isopentenyl-diphosphate:tRNA isopentenyltransferase</fullName>
        <shortName evidence="10">IPP transferase</shortName>
        <shortName evidence="10">IPPT</shortName>
        <shortName evidence="10">IPTase</shortName>
    </alternativeName>
</protein>
<keyword evidence="7 10" id="KW-0067">ATP-binding</keyword>
<evidence type="ECO:0000256" key="5">
    <source>
        <dbReference type="ARBA" id="ARBA00022694"/>
    </source>
</evidence>
<evidence type="ECO:0000256" key="9">
    <source>
        <dbReference type="ARBA" id="ARBA00049563"/>
    </source>
</evidence>
<evidence type="ECO:0000313" key="15">
    <source>
        <dbReference type="Proteomes" id="UP000194139"/>
    </source>
</evidence>
<comment type="cofactor">
    <cofactor evidence="1 10">
        <name>Mg(2+)</name>
        <dbReference type="ChEBI" id="CHEBI:18420"/>
    </cofactor>
</comment>
<evidence type="ECO:0000256" key="11">
    <source>
        <dbReference type="RuleBase" id="RU003783"/>
    </source>
</evidence>
<comment type="similarity">
    <text evidence="3 10 13">Belongs to the IPP transferase family.</text>
</comment>
<comment type="catalytic activity">
    <reaction evidence="9 10 11">
        <text>adenosine(37) in tRNA + dimethylallyl diphosphate = N(6)-dimethylallyladenosine(37) in tRNA + diphosphate</text>
        <dbReference type="Rhea" id="RHEA:26482"/>
        <dbReference type="Rhea" id="RHEA-COMP:10162"/>
        <dbReference type="Rhea" id="RHEA-COMP:10375"/>
        <dbReference type="ChEBI" id="CHEBI:33019"/>
        <dbReference type="ChEBI" id="CHEBI:57623"/>
        <dbReference type="ChEBI" id="CHEBI:74411"/>
        <dbReference type="ChEBI" id="CHEBI:74415"/>
        <dbReference type="EC" id="2.5.1.75"/>
    </reaction>
</comment>
<accession>A0A1W6Z444</accession>
<feature type="binding site" evidence="10">
    <location>
        <begin position="11"/>
        <end position="18"/>
    </location>
    <ligand>
        <name>ATP</name>
        <dbReference type="ChEBI" id="CHEBI:30616"/>
    </ligand>
</feature>
<evidence type="ECO:0000256" key="1">
    <source>
        <dbReference type="ARBA" id="ARBA00001946"/>
    </source>
</evidence>
<feature type="region of interest" description="Interaction with substrate tRNA" evidence="10">
    <location>
        <begin position="160"/>
        <end position="164"/>
    </location>
</feature>
<dbReference type="HAMAP" id="MF_00185">
    <property type="entry name" value="IPP_trans"/>
    <property type="match status" value="1"/>
</dbReference>
<feature type="binding site" evidence="10">
    <location>
        <begin position="13"/>
        <end position="18"/>
    </location>
    <ligand>
        <name>substrate</name>
    </ligand>
</feature>
<gene>
    <name evidence="10" type="primary">miaA</name>
    <name evidence="14" type="ORF">CAL13_16320</name>
</gene>
<evidence type="ECO:0000256" key="6">
    <source>
        <dbReference type="ARBA" id="ARBA00022741"/>
    </source>
</evidence>
<keyword evidence="5 10" id="KW-0819">tRNA processing</keyword>
<evidence type="ECO:0000256" key="7">
    <source>
        <dbReference type="ARBA" id="ARBA00022840"/>
    </source>
</evidence>
<dbReference type="InterPro" id="IPR039657">
    <property type="entry name" value="Dimethylallyltransferase"/>
</dbReference>
<feature type="region of interest" description="Interaction with substrate tRNA" evidence="10">
    <location>
        <begin position="36"/>
        <end position="39"/>
    </location>
</feature>
<comment type="subunit">
    <text evidence="10">Monomer.</text>
</comment>
<feature type="site" description="Interaction with substrate tRNA" evidence="10">
    <location>
        <position position="124"/>
    </location>
</feature>
<dbReference type="Proteomes" id="UP000194139">
    <property type="component" value="Chromosome"/>
</dbReference>
<evidence type="ECO:0000256" key="8">
    <source>
        <dbReference type="ARBA" id="ARBA00022842"/>
    </source>
</evidence>
<dbReference type="PANTHER" id="PTHR11088">
    <property type="entry name" value="TRNA DIMETHYLALLYLTRANSFERASE"/>
    <property type="match status" value="1"/>
</dbReference>
<keyword evidence="6 10" id="KW-0547">Nucleotide-binding</keyword>
<keyword evidence="8 10" id="KW-0460">Magnesium</keyword>
<dbReference type="GO" id="GO:0006400">
    <property type="term" value="P:tRNA modification"/>
    <property type="evidence" value="ECO:0007669"/>
    <property type="project" value="TreeGrafter"/>
</dbReference>